<proteinExistence type="inferred from homology"/>
<dbReference type="InterPro" id="IPR031905">
    <property type="entry name" value="Flotillin_C"/>
</dbReference>
<keyword evidence="5" id="KW-1133">Transmembrane helix</keyword>
<feature type="domain" description="Band 7" evidence="6">
    <location>
        <begin position="24"/>
        <end position="202"/>
    </location>
</feature>
<evidence type="ECO:0000256" key="1">
    <source>
        <dbReference type="ARBA" id="ARBA00004370"/>
    </source>
</evidence>
<dbReference type="AlphaFoldDB" id="S6F8T0"/>
<dbReference type="Pfam" id="PF15975">
    <property type="entry name" value="Flot"/>
    <property type="match status" value="1"/>
</dbReference>
<feature type="transmembrane region" description="Helical" evidence="5">
    <location>
        <begin position="6"/>
        <end position="26"/>
    </location>
</feature>
<evidence type="ECO:0000256" key="5">
    <source>
        <dbReference type="SAM" id="Phobius"/>
    </source>
</evidence>
<dbReference type="InterPro" id="IPR036013">
    <property type="entry name" value="Band_7/SPFH_dom_sf"/>
</dbReference>
<organism evidence="7 8">
    <name type="scientific">Lactococcus lactis subsp. lactis A12</name>
    <dbReference type="NCBI Taxonomy" id="1137134"/>
    <lineage>
        <taxon>Bacteria</taxon>
        <taxon>Bacillati</taxon>
        <taxon>Bacillota</taxon>
        <taxon>Bacilli</taxon>
        <taxon>Lactobacillales</taxon>
        <taxon>Streptococcaceae</taxon>
        <taxon>Lactococcus</taxon>
    </lineage>
</organism>
<evidence type="ECO:0000256" key="2">
    <source>
        <dbReference type="ARBA" id="ARBA00007161"/>
    </source>
</evidence>
<evidence type="ECO:0000256" key="3">
    <source>
        <dbReference type="ARBA" id="ARBA00023136"/>
    </source>
</evidence>
<sequence>MPLLYILAIVMIVIILILLGIIAANYKKSGPQAALIVYGSGLGSKGVNKDSQGNRLKVVRGSGTFVLPIFQNARYLSLQSAAIDIKTEKVLSKDKIPVTVEATAMIKVGSTLQDIATAAEQFLGKRDEQRDAMADQVLRGHLRAIVGTMTVSELIEDRNKFSAEVQGQAGTDLSKMGLSIVSFVINDIRDDQNYIKALGAKEVARVQQEAAIAVANADKETRIQKAAADQDAQKAEALAATQVANAQKEKAISLAHYEQEQSIAAAEAKAQADQAQASADQAYAIQEAISKKETTEAEMQVELIKKQRETDLETQEVLRKAQENEANVVKAAEAAKAAQIAKAEADAREREVRAQAEAAAIEATAKATAKQREVTAMAEATAIEATGKAEAEAIRLKGLAEAEAIDKKAEAMQKMNDAAKLNMALEILPEVVASVSSNLQAVDSINIYGGEGSSKILGMSQESLKQGLDVLGTMGIDVPDLLNNFSSRGNSNETLRKSRKNRRIKNSS</sequence>
<comment type="caution">
    <text evidence="7">The sequence shown here is derived from an EMBL/GenBank/DDBJ whole genome shotgun (WGS) entry which is preliminary data.</text>
</comment>
<keyword evidence="3 5" id="KW-0472">Membrane</keyword>
<gene>
    <name evidence="7" type="primary">yheF</name>
    <name evidence="7" type="ORF">O9U_06710</name>
</gene>
<comment type="subcellular location">
    <subcellularLocation>
        <location evidence="1">Membrane</location>
    </subcellularLocation>
</comment>
<dbReference type="SUPFAM" id="SSF117892">
    <property type="entry name" value="Band 7/SPFH domain"/>
    <property type="match status" value="1"/>
</dbReference>
<dbReference type="PANTHER" id="PTHR13806:SF46">
    <property type="entry name" value="FLOTILLIN-1-RELATED"/>
    <property type="match status" value="1"/>
</dbReference>
<name>S6F8T0_LACLL</name>
<dbReference type="GO" id="GO:0072659">
    <property type="term" value="P:protein localization to plasma membrane"/>
    <property type="evidence" value="ECO:0007669"/>
    <property type="project" value="TreeGrafter"/>
</dbReference>
<dbReference type="Gene3D" id="3.30.479.30">
    <property type="entry name" value="Band 7 domain"/>
    <property type="match status" value="1"/>
</dbReference>
<accession>S6F8T0</accession>
<feature type="region of interest" description="Disordered" evidence="4">
    <location>
        <begin position="486"/>
        <end position="508"/>
    </location>
</feature>
<dbReference type="InterPro" id="IPR001107">
    <property type="entry name" value="Band_7"/>
</dbReference>
<dbReference type="CDD" id="cd03399">
    <property type="entry name" value="SPFH_flotillin"/>
    <property type="match status" value="1"/>
</dbReference>
<evidence type="ECO:0000259" key="6">
    <source>
        <dbReference type="SMART" id="SM00244"/>
    </source>
</evidence>
<reference evidence="7 8" key="1">
    <citation type="journal article" date="2013" name="Appl. Environ. Microbiol.">
        <title>The Carbohydrate Metabolism Signature of Lactococcus lactis Strain A12 Reveals Its Sourdough Ecosystem Origin.</title>
        <authorList>
            <person name="Passerini D."/>
            <person name="Coddeville M."/>
            <person name="Le Bourgeois P."/>
            <person name="Loubiere P."/>
            <person name="Ritzenthaler P."/>
            <person name="Fontagne-Faucher C."/>
            <person name="Daveran-Mingot M.L."/>
            <person name="Cocaign-Bousquet M."/>
        </authorList>
    </citation>
    <scope>NUCLEOTIDE SEQUENCE [LARGE SCALE GENOMIC DNA]</scope>
    <source>
        <strain evidence="7 8">A12</strain>
    </source>
</reference>
<dbReference type="EMBL" id="CBLU010000016">
    <property type="protein sequence ID" value="CDG05174.1"/>
    <property type="molecule type" value="Genomic_DNA"/>
</dbReference>
<dbReference type="PANTHER" id="PTHR13806">
    <property type="entry name" value="FLOTILLIN-RELATED"/>
    <property type="match status" value="1"/>
</dbReference>
<evidence type="ECO:0000256" key="4">
    <source>
        <dbReference type="SAM" id="MobiDB-lite"/>
    </source>
</evidence>
<protein>
    <recommendedName>
        <fullName evidence="6">Band 7 domain-containing protein</fullName>
    </recommendedName>
</protein>
<dbReference type="Proteomes" id="UP000015361">
    <property type="component" value="Unassembled WGS sequence"/>
</dbReference>
<dbReference type="GO" id="GO:0002020">
    <property type="term" value="F:protease binding"/>
    <property type="evidence" value="ECO:0007669"/>
    <property type="project" value="TreeGrafter"/>
</dbReference>
<evidence type="ECO:0000313" key="7">
    <source>
        <dbReference type="EMBL" id="CDG05174.1"/>
    </source>
</evidence>
<keyword evidence="5" id="KW-0812">Transmembrane</keyword>
<evidence type="ECO:0000313" key="8">
    <source>
        <dbReference type="Proteomes" id="UP000015361"/>
    </source>
</evidence>
<dbReference type="Pfam" id="PF01145">
    <property type="entry name" value="Band_7"/>
    <property type="match status" value="1"/>
</dbReference>
<dbReference type="GO" id="GO:0005886">
    <property type="term" value="C:plasma membrane"/>
    <property type="evidence" value="ECO:0007669"/>
    <property type="project" value="TreeGrafter"/>
</dbReference>
<dbReference type="InterPro" id="IPR027705">
    <property type="entry name" value="Flotillin_fam"/>
</dbReference>
<dbReference type="SMART" id="SM00244">
    <property type="entry name" value="PHB"/>
    <property type="match status" value="1"/>
</dbReference>
<dbReference type="RefSeq" id="WP_021722936.1">
    <property type="nucleotide sequence ID" value="NZ_CBLU010000016.1"/>
</dbReference>
<feature type="compositionally biased region" description="Basic residues" evidence="4">
    <location>
        <begin position="497"/>
        <end position="508"/>
    </location>
</feature>
<comment type="similarity">
    <text evidence="2">Belongs to the band 7/mec-2 family. Flotillin subfamily.</text>
</comment>